<sequence length="157" mass="16864">MRELAERVVDTHGVTDRAPSRRSGRRSVTVNLAESPLGWLAARGLVTPRQVEAGERLRRDYETAMLGPRVTMRWGGTRVDGGGGDGLDSTTAQIAAKRRFDAAIAAAGPGLSDILWRVVCANEALPVAEKGLGWPARAGRLVLTLALDRVAVHYGLR</sequence>
<evidence type="ECO:0000259" key="2">
    <source>
        <dbReference type="Pfam" id="PF20057"/>
    </source>
</evidence>
<dbReference type="STRING" id="1166340.SAMN05192583_3445"/>
<feature type="region of interest" description="Disordered" evidence="1">
    <location>
        <begin position="1"/>
        <end position="27"/>
    </location>
</feature>
<dbReference type="Proteomes" id="UP000199206">
    <property type="component" value="Unassembled WGS sequence"/>
</dbReference>
<dbReference type="EMBL" id="FOCF01000011">
    <property type="protein sequence ID" value="SEN73688.1"/>
    <property type="molecule type" value="Genomic_DNA"/>
</dbReference>
<organism evidence="3 4">
    <name type="scientific">Sphingomonas gellani</name>
    <dbReference type="NCBI Taxonomy" id="1166340"/>
    <lineage>
        <taxon>Bacteria</taxon>
        <taxon>Pseudomonadati</taxon>
        <taxon>Pseudomonadota</taxon>
        <taxon>Alphaproteobacteria</taxon>
        <taxon>Sphingomonadales</taxon>
        <taxon>Sphingomonadaceae</taxon>
        <taxon>Sphingomonas</taxon>
    </lineage>
</organism>
<keyword evidence="4" id="KW-1185">Reference proteome</keyword>
<gene>
    <name evidence="3" type="ORF">SAMN05192583_3445</name>
</gene>
<dbReference type="AlphaFoldDB" id="A0A1H8J138"/>
<feature type="domain" description="DUF6456" evidence="2">
    <location>
        <begin position="29"/>
        <end position="155"/>
    </location>
</feature>
<proteinExistence type="predicted"/>
<evidence type="ECO:0000256" key="1">
    <source>
        <dbReference type="SAM" id="MobiDB-lite"/>
    </source>
</evidence>
<evidence type="ECO:0000313" key="4">
    <source>
        <dbReference type="Proteomes" id="UP000199206"/>
    </source>
</evidence>
<dbReference type="RefSeq" id="WP_093666946.1">
    <property type="nucleotide sequence ID" value="NZ_FOCF01000011.1"/>
</dbReference>
<accession>A0A1H8J138</accession>
<dbReference type="Pfam" id="PF20057">
    <property type="entry name" value="DUF6456"/>
    <property type="match status" value="1"/>
</dbReference>
<protein>
    <recommendedName>
        <fullName evidence="2">DUF6456 domain-containing protein</fullName>
    </recommendedName>
</protein>
<dbReference type="InterPro" id="IPR045599">
    <property type="entry name" value="DUF6456"/>
</dbReference>
<evidence type="ECO:0000313" key="3">
    <source>
        <dbReference type="EMBL" id="SEN73688.1"/>
    </source>
</evidence>
<feature type="compositionally biased region" description="Basic and acidic residues" evidence="1">
    <location>
        <begin position="1"/>
        <end position="19"/>
    </location>
</feature>
<reference evidence="4" key="1">
    <citation type="submission" date="2016-10" db="EMBL/GenBank/DDBJ databases">
        <authorList>
            <person name="Varghese N."/>
            <person name="Submissions S."/>
        </authorList>
    </citation>
    <scope>NUCLEOTIDE SEQUENCE [LARGE SCALE GENOMIC DNA]</scope>
    <source>
        <strain evidence="4">S6-262</strain>
    </source>
</reference>
<dbReference type="OrthoDB" id="7476630at2"/>
<name>A0A1H8J138_9SPHN</name>